<sequence>MVYQQGVEYVSKADDSGYIDAPALLAYSGGRNFNTADGSRQPTADTTYYGSPNNNTFHSTTTSSAHNFMTYNSHGYCLYPSSGSVGMMGRVSSPEQMGHAYPAPTSARSKHRQRHDEAHRTKHEKRATKRKKDSTDTIMSTTVHQGSDDESDGLDRRLRRSKDKKIKYEGEGNDDPLLDTGEGPWTGVLAEDWKRRNGRLEKDMNNPNLPR</sequence>
<gene>
    <name evidence="2" type="ORF">PG999_000743</name>
</gene>
<evidence type="ECO:0000256" key="1">
    <source>
        <dbReference type="SAM" id="MobiDB-lite"/>
    </source>
</evidence>
<name>A0AAW0RCE1_9PEZI</name>
<comment type="caution">
    <text evidence="2">The sequence shown here is derived from an EMBL/GenBank/DDBJ whole genome shotgun (WGS) entry which is preliminary data.</text>
</comment>
<dbReference type="Proteomes" id="UP001392437">
    <property type="component" value="Unassembled WGS sequence"/>
</dbReference>
<accession>A0AAW0RCE1</accession>
<dbReference type="EMBL" id="JAQQWP010000001">
    <property type="protein sequence ID" value="KAK8132570.1"/>
    <property type="molecule type" value="Genomic_DNA"/>
</dbReference>
<evidence type="ECO:0000313" key="2">
    <source>
        <dbReference type="EMBL" id="KAK8132570.1"/>
    </source>
</evidence>
<evidence type="ECO:0000313" key="3">
    <source>
        <dbReference type="Proteomes" id="UP001392437"/>
    </source>
</evidence>
<proteinExistence type="predicted"/>
<dbReference type="AlphaFoldDB" id="A0AAW0RCE1"/>
<feature type="compositionally biased region" description="Polar residues" evidence="1">
    <location>
        <begin position="136"/>
        <end position="145"/>
    </location>
</feature>
<protein>
    <submittedName>
        <fullName evidence="2">Uncharacterized protein</fullName>
    </submittedName>
</protein>
<reference evidence="2 3" key="1">
    <citation type="submission" date="2023-01" db="EMBL/GenBank/DDBJ databases">
        <title>Analysis of 21 Apiospora genomes using comparative genomics revels a genus with tremendous synthesis potential of carbohydrate active enzymes and secondary metabolites.</title>
        <authorList>
            <person name="Sorensen T."/>
        </authorList>
    </citation>
    <scope>NUCLEOTIDE SEQUENCE [LARGE SCALE GENOMIC DNA]</scope>
    <source>
        <strain evidence="2 3">CBS 117206</strain>
    </source>
</reference>
<feature type="compositionally biased region" description="Basic residues" evidence="1">
    <location>
        <begin position="120"/>
        <end position="132"/>
    </location>
</feature>
<feature type="region of interest" description="Disordered" evidence="1">
    <location>
        <begin position="89"/>
        <end position="185"/>
    </location>
</feature>
<keyword evidence="3" id="KW-1185">Reference proteome</keyword>
<organism evidence="2 3">
    <name type="scientific">Apiospora kogelbergensis</name>
    <dbReference type="NCBI Taxonomy" id="1337665"/>
    <lineage>
        <taxon>Eukaryota</taxon>
        <taxon>Fungi</taxon>
        <taxon>Dikarya</taxon>
        <taxon>Ascomycota</taxon>
        <taxon>Pezizomycotina</taxon>
        <taxon>Sordariomycetes</taxon>
        <taxon>Xylariomycetidae</taxon>
        <taxon>Amphisphaeriales</taxon>
        <taxon>Apiosporaceae</taxon>
        <taxon>Apiospora</taxon>
    </lineage>
</organism>